<sequence length="79" mass="9062">MKDFNSWFLDTTERILAPKKIERVLTPEAQAERDDFKAIGYEDRGCTCFTGCVPCGWCTHPGNPLNQDEDESCWMEVSQ</sequence>
<dbReference type="AlphaFoldDB" id="A0A6J5CBR7"/>
<dbReference type="RefSeq" id="WP_244201379.1">
    <property type="nucleotide sequence ID" value="NZ_CADIJZ010000027.1"/>
</dbReference>
<proteinExistence type="predicted"/>
<dbReference type="Proteomes" id="UP000494205">
    <property type="component" value="Unassembled WGS sequence"/>
</dbReference>
<dbReference type="EMBL" id="CADIJZ010000027">
    <property type="protein sequence ID" value="CAB3730535.1"/>
    <property type="molecule type" value="Genomic_DNA"/>
</dbReference>
<evidence type="ECO:0000313" key="2">
    <source>
        <dbReference type="Proteomes" id="UP000494205"/>
    </source>
</evidence>
<name>A0A6J5CBR7_9BURK</name>
<accession>A0A6J5CBR7</accession>
<reference evidence="1 2" key="1">
    <citation type="submission" date="2020-04" db="EMBL/GenBank/DDBJ databases">
        <authorList>
            <person name="De Canck E."/>
        </authorList>
    </citation>
    <scope>NUCLEOTIDE SEQUENCE [LARGE SCALE GENOMIC DNA]</scope>
    <source>
        <strain evidence="1 2">LMG 27174</strain>
    </source>
</reference>
<protein>
    <submittedName>
        <fullName evidence="1">Uncharacterized protein</fullName>
    </submittedName>
</protein>
<organism evidence="1 2">
    <name type="scientific">Paraburkholderia rhynchosiae</name>
    <dbReference type="NCBI Taxonomy" id="487049"/>
    <lineage>
        <taxon>Bacteria</taxon>
        <taxon>Pseudomonadati</taxon>
        <taxon>Pseudomonadota</taxon>
        <taxon>Betaproteobacteria</taxon>
        <taxon>Burkholderiales</taxon>
        <taxon>Burkholderiaceae</taxon>
        <taxon>Paraburkholderia</taxon>
    </lineage>
</organism>
<evidence type="ECO:0000313" key="1">
    <source>
        <dbReference type="EMBL" id="CAB3730535.1"/>
    </source>
</evidence>
<gene>
    <name evidence="1" type="ORF">LMG27174_05754</name>
</gene>